<comment type="caution">
    <text evidence="3">The sequence shown here is derived from an EMBL/GenBank/DDBJ whole genome shotgun (WGS) entry which is preliminary data.</text>
</comment>
<feature type="region of interest" description="Disordered" evidence="1">
    <location>
        <begin position="37"/>
        <end position="101"/>
    </location>
</feature>
<organism evidence="3">
    <name type="scientific">Desulfobacca acetoxidans</name>
    <dbReference type="NCBI Taxonomy" id="60893"/>
    <lineage>
        <taxon>Bacteria</taxon>
        <taxon>Pseudomonadati</taxon>
        <taxon>Thermodesulfobacteriota</taxon>
        <taxon>Desulfobaccia</taxon>
        <taxon>Desulfobaccales</taxon>
        <taxon>Desulfobaccaceae</taxon>
        <taxon>Desulfobacca</taxon>
    </lineage>
</organism>
<dbReference type="Gene3D" id="3.30.750.140">
    <property type="match status" value="1"/>
</dbReference>
<reference evidence="3" key="1">
    <citation type="journal article" date="2020" name="mSystems">
        <title>Genome- and Community-Level Interaction Insights into Carbon Utilization and Element Cycling Functions of Hydrothermarchaeota in Hydrothermal Sediment.</title>
        <authorList>
            <person name="Zhou Z."/>
            <person name="Liu Y."/>
            <person name="Xu W."/>
            <person name="Pan J."/>
            <person name="Luo Z.H."/>
            <person name="Li M."/>
        </authorList>
    </citation>
    <scope>NUCLEOTIDE SEQUENCE [LARGE SCALE GENOMIC DNA]</scope>
    <source>
        <strain evidence="3">SpSt-897</strain>
    </source>
</reference>
<proteinExistence type="predicted"/>
<protein>
    <submittedName>
        <fullName evidence="3">Flagellar hook-length control protein FliK</fullName>
    </submittedName>
</protein>
<keyword evidence="3" id="KW-0282">Flagellum</keyword>
<dbReference type="InterPro" id="IPR038610">
    <property type="entry name" value="FliK-like_C_sf"/>
</dbReference>
<evidence type="ECO:0000259" key="2">
    <source>
        <dbReference type="Pfam" id="PF02120"/>
    </source>
</evidence>
<accession>A0A7C3UYW8</accession>
<dbReference type="CDD" id="cd17470">
    <property type="entry name" value="T3SS_Flik_C"/>
    <property type="match status" value="1"/>
</dbReference>
<dbReference type="AlphaFoldDB" id="A0A7C3UYW8"/>
<sequence>MQPSCPNPASLFPSCGKGAEAAAPPVRDAFRQVLQNRLQDRVNSKNRGLRETRLRSEPGQGRTAAPRASDSGKAGESCARSGVLPPRQRRPGTPGSLAGLADGRSQAAFRPSANQGAAAANPPPVLEEFISFLRSLPGQTLEIPAAQVPAMASLLLSAGLPQEEVDRLLAASGSQATTLSAADLTAAWQRLAAQTPAVAPLYGQGQSAAGSGQNPTDQDIRQTQDYRALWERPTLPEGMLPTLRLALARLGGSPEVLARIEEEGQGQGLSLARVWEVLQNVKNSLSRNDAENTEGISLKADPSQAALLGERQVTGEELEEWRQVLLKAGLPPAVVEKLMGRTSPANQAELKTTLLNLAPPEKPIPAAGDPKPLFLPPSLHARAFFWQSQTTEGQSGKGAGDMGQSPAPPFPHFSPAIAAEEAINFTCFPAQLQELAQGLANPGAPLSEAAAAWRLFSPEMQESLWSQLQSGVVANLAQGENRVTLNLNPPELGQIQLTLHLSGQELAVTAVAARPEVAQVATLGVPQLLQALAQQGLVLTQFQVRLPHQADGQTTPVCAGARERGGAGGGNWSTSRRRRSGEVNRFV</sequence>
<name>A0A7C3UYW8_9BACT</name>
<evidence type="ECO:0000313" key="3">
    <source>
        <dbReference type="EMBL" id="HGF34183.1"/>
    </source>
</evidence>
<gene>
    <name evidence="3" type="ORF">ENW96_07310</name>
</gene>
<feature type="region of interest" description="Disordered" evidence="1">
    <location>
        <begin position="1"/>
        <end position="22"/>
    </location>
</feature>
<dbReference type="InterPro" id="IPR021136">
    <property type="entry name" value="Flagellar_hook_control-like_C"/>
</dbReference>
<feature type="compositionally biased region" description="Basic and acidic residues" evidence="1">
    <location>
        <begin position="38"/>
        <end position="56"/>
    </location>
</feature>
<evidence type="ECO:0000256" key="1">
    <source>
        <dbReference type="SAM" id="MobiDB-lite"/>
    </source>
</evidence>
<feature type="region of interest" description="Disordered" evidence="1">
    <location>
        <begin position="554"/>
        <end position="587"/>
    </location>
</feature>
<dbReference type="EMBL" id="DTMF01000181">
    <property type="protein sequence ID" value="HGF34183.1"/>
    <property type="molecule type" value="Genomic_DNA"/>
</dbReference>
<keyword evidence="3" id="KW-0969">Cilium</keyword>
<feature type="region of interest" description="Disordered" evidence="1">
    <location>
        <begin position="389"/>
        <end position="409"/>
    </location>
</feature>
<keyword evidence="3" id="KW-0966">Cell projection</keyword>
<feature type="domain" description="Flagellar hook-length control protein-like C-terminal" evidence="2">
    <location>
        <begin position="472"/>
        <end position="546"/>
    </location>
</feature>
<dbReference type="Pfam" id="PF02120">
    <property type="entry name" value="Flg_hook"/>
    <property type="match status" value="1"/>
</dbReference>